<dbReference type="SUPFAM" id="SSF53067">
    <property type="entry name" value="Actin-like ATPase domain"/>
    <property type="match status" value="2"/>
</dbReference>
<dbReference type="Gene3D" id="3.30.420.150">
    <property type="entry name" value="Exopolyphosphatase. Domain 2"/>
    <property type="match status" value="1"/>
</dbReference>
<dbReference type="Proteomes" id="UP000697330">
    <property type="component" value="Unassembled WGS sequence"/>
</dbReference>
<dbReference type="InterPro" id="IPR050273">
    <property type="entry name" value="GppA/Ppx_hydrolase"/>
</dbReference>
<name>A0A921GEB5_9ACTN</name>
<gene>
    <name evidence="2" type="ORF">K8U72_01870</name>
</gene>
<dbReference type="PANTHER" id="PTHR30005:SF13">
    <property type="entry name" value="EXOPOLYPHOSPHATASE 2"/>
    <property type="match status" value="1"/>
</dbReference>
<dbReference type="Gene3D" id="3.30.420.40">
    <property type="match status" value="1"/>
</dbReference>
<protein>
    <submittedName>
        <fullName evidence="2">Phosphatase</fullName>
    </submittedName>
</protein>
<accession>A0A921GEB5</accession>
<dbReference type="Pfam" id="PF02541">
    <property type="entry name" value="Ppx-GppA"/>
    <property type="match status" value="1"/>
</dbReference>
<dbReference type="InterPro" id="IPR003695">
    <property type="entry name" value="Ppx_GppA_N"/>
</dbReference>
<sequence length="342" mass="35398">MTRVACIDIGTVTARLAVADVEGGRVTRLIKHSEICNLGEGVDATGRLRPDAIERVFSCVRGYVALAVEAGAPAACCTLTSAARDAENSRDMTSALESLGLSPLVIPGRIEGSLTFLGVAQDFRGRRILVADNGGGSTELALGSLGEDGALDLTYVRSVDVGCRRVTEKYLQAAPLPTAGDLAAAHAFVAEGFAPAVEEGGLWAAGSERAVAGAPEALVVCGGTVTSLVAMDAELEPYDSARVHLASLTREKVEALEARLAGLTVEQRAELPGLQAKRAPVILGGAVAISELMRQTSFSALQASESDLLFGLALTAAASLDGTASPVGWRPEMHALPERPLR</sequence>
<proteinExistence type="predicted"/>
<dbReference type="RefSeq" id="WP_274958564.1">
    <property type="nucleotide sequence ID" value="NZ_DYWQ01000025.1"/>
</dbReference>
<evidence type="ECO:0000313" key="3">
    <source>
        <dbReference type="Proteomes" id="UP000697330"/>
    </source>
</evidence>
<dbReference type="InterPro" id="IPR043129">
    <property type="entry name" value="ATPase_NBD"/>
</dbReference>
<reference evidence="2" key="2">
    <citation type="submission" date="2021-09" db="EMBL/GenBank/DDBJ databases">
        <authorList>
            <person name="Gilroy R."/>
        </authorList>
    </citation>
    <scope>NUCLEOTIDE SEQUENCE</scope>
    <source>
        <strain evidence="2">CHK124-7917</strain>
    </source>
</reference>
<reference evidence="2" key="1">
    <citation type="journal article" date="2021" name="PeerJ">
        <title>Extensive microbial diversity within the chicken gut microbiome revealed by metagenomics and culture.</title>
        <authorList>
            <person name="Gilroy R."/>
            <person name="Ravi A."/>
            <person name="Getino M."/>
            <person name="Pursley I."/>
            <person name="Horton D.L."/>
            <person name="Alikhan N.F."/>
            <person name="Baker D."/>
            <person name="Gharbi K."/>
            <person name="Hall N."/>
            <person name="Watson M."/>
            <person name="Adriaenssens E.M."/>
            <person name="Foster-Nyarko E."/>
            <person name="Jarju S."/>
            <person name="Secka A."/>
            <person name="Antonio M."/>
            <person name="Oren A."/>
            <person name="Chaudhuri R.R."/>
            <person name="La Ragione R."/>
            <person name="Hildebrand F."/>
            <person name="Pallen M.J."/>
        </authorList>
    </citation>
    <scope>NUCLEOTIDE SEQUENCE</scope>
    <source>
        <strain evidence="2">CHK124-7917</strain>
    </source>
</reference>
<dbReference type="PANTHER" id="PTHR30005">
    <property type="entry name" value="EXOPOLYPHOSPHATASE"/>
    <property type="match status" value="1"/>
</dbReference>
<evidence type="ECO:0000259" key="1">
    <source>
        <dbReference type="Pfam" id="PF02541"/>
    </source>
</evidence>
<feature type="domain" description="Ppx/GppA phosphatase N-terminal" evidence="1">
    <location>
        <begin position="18"/>
        <end position="306"/>
    </location>
</feature>
<dbReference type="AlphaFoldDB" id="A0A921GEB5"/>
<dbReference type="GO" id="GO:0016462">
    <property type="term" value="F:pyrophosphatase activity"/>
    <property type="evidence" value="ECO:0007669"/>
    <property type="project" value="TreeGrafter"/>
</dbReference>
<comment type="caution">
    <text evidence="2">The sequence shown here is derived from an EMBL/GenBank/DDBJ whole genome shotgun (WGS) entry which is preliminary data.</text>
</comment>
<organism evidence="2 3">
    <name type="scientific">Thermophilibacter provencensis</name>
    <dbReference type="NCBI Taxonomy" id="1852386"/>
    <lineage>
        <taxon>Bacteria</taxon>
        <taxon>Bacillati</taxon>
        <taxon>Actinomycetota</taxon>
        <taxon>Coriobacteriia</taxon>
        <taxon>Coriobacteriales</taxon>
        <taxon>Atopobiaceae</taxon>
        <taxon>Thermophilibacter</taxon>
    </lineage>
</organism>
<evidence type="ECO:0000313" key="2">
    <source>
        <dbReference type="EMBL" id="HJF44523.1"/>
    </source>
</evidence>
<dbReference type="EMBL" id="DYWQ01000025">
    <property type="protein sequence ID" value="HJF44523.1"/>
    <property type="molecule type" value="Genomic_DNA"/>
</dbReference>